<gene>
    <name evidence="2" type="ORF">GCM10023321_11620</name>
</gene>
<dbReference type="InterPro" id="IPR011576">
    <property type="entry name" value="Pyridox_Oxase_N"/>
</dbReference>
<proteinExistence type="predicted"/>
<protein>
    <recommendedName>
        <fullName evidence="1">Pyridoxamine 5'-phosphate oxidase N-terminal domain-containing protein</fullName>
    </recommendedName>
</protein>
<keyword evidence="3" id="KW-1185">Reference proteome</keyword>
<feature type="domain" description="Pyridoxamine 5'-phosphate oxidase N-terminal" evidence="1">
    <location>
        <begin position="1"/>
        <end position="112"/>
    </location>
</feature>
<sequence length="147" mass="16463">MRAFIEYQRLCYVATVGPDGEPNLSPKGSLKVLSEHELAFADMASPRTVANLRTNPRLEINLVDPFLRRGYRIKGTGRVVDDPEVLAVVGQGLGHDYPVRAAVRIAVTEVRPVDSPVYLFTDTPSDQVHAMWQDNYGYHRDPEGREV</sequence>
<dbReference type="Pfam" id="PF01243">
    <property type="entry name" value="PNPOx_N"/>
    <property type="match status" value="1"/>
</dbReference>
<dbReference type="Proteomes" id="UP001428817">
    <property type="component" value="Unassembled WGS sequence"/>
</dbReference>
<organism evidence="2 3">
    <name type="scientific">Pseudonocardia eucalypti</name>
    <dbReference type="NCBI Taxonomy" id="648755"/>
    <lineage>
        <taxon>Bacteria</taxon>
        <taxon>Bacillati</taxon>
        <taxon>Actinomycetota</taxon>
        <taxon>Actinomycetes</taxon>
        <taxon>Pseudonocardiales</taxon>
        <taxon>Pseudonocardiaceae</taxon>
        <taxon>Pseudonocardia</taxon>
    </lineage>
</organism>
<dbReference type="Gene3D" id="2.30.110.10">
    <property type="entry name" value="Electron Transport, Fmn-binding Protein, Chain A"/>
    <property type="match status" value="1"/>
</dbReference>
<accession>A0ABP9PRY4</accession>
<dbReference type="EMBL" id="BAABJP010000004">
    <property type="protein sequence ID" value="GAA5148794.1"/>
    <property type="molecule type" value="Genomic_DNA"/>
</dbReference>
<dbReference type="SUPFAM" id="SSF50475">
    <property type="entry name" value="FMN-binding split barrel"/>
    <property type="match status" value="1"/>
</dbReference>
<reference evidence="3" key="1">
    <citation type="journal article" date="2019" name="Int. J. Syst. Evol. Microbiol.">
        <title>The Global Catalogue of Microorganisms (GCM) 10K type strain sequencing project: providing services to taxonomists for standard genome sequencing and annotation.</title>
        <authorList>
            <consortium name="The Broad Institute Genomics Platform"/>
            <consortium name="The Broad Institute Genome Sequencing Center for Infectious Disease"/>
            <person name="Wu L."/>
            <person name="Ma J."/>
        </authorList>
    </citation>
    <scope>NUCLEOTIDE SEQUENCE [LARGE SCALE GENOMIC DNA]</scope>
    <source>
        <strain evidence="3">JCM 18303</strain>
    </source>
</reference>
<name>A0ABP9PRY4_9PSEU</name>
<comment type="caution">
    <text evidence="2">The sequence shown here is derived from an EMBL/GenBank/DDBJ whole genome shotgun (WGS) entry which is preliminary data.</text>
</comment>
<dbReference type="InterPro" id="IPR012349">
    <property type="entry name" value="Split_barrel_FMN-bd"/>
</dbReference>
<dbReference type="PANTHER" id="PTHR40660">
    <property type="entry name" value="5'-PHOSPHATE OXIDASE PUTATIVE DOMAIN-CONTAINING PROTEIN-RELATED"/>
    <property type="match status" value="1"/>
</dbReference>
<evidence type="ECO:0000313" key="3">
    <source>
        <dbReference type="Proteomes" id="UP001428817"/>
    </source>
</evidence>
<evidence type="ECO:0000313" key="2">
    <source>
        <dbReference type="EMBL" id="GAA5148794.1"/>
    </source>
</evidence>
<dbReference type="PANTHER" id="PTHR40660:SF1">
    <property type="entry name" value="5'-PHOSPHATE OXIDASE PUTATIVE DOMAIN-CONTAINING PROTEIN-RELATED"/>
    <property type="match status" value="1"/>
</dbReference>
<evidence type="ECO:0000259" key="1">
    <source>
        <dbReference type="Pfam" id="PF01243"/>
    </source>
</evidence>